<gene>
    <name evidence="1" type="ORF">B1B_04125</name>
</gene>
<sequence length="154" mass="16914">MITRMEGSYRFGPGAAAYRELIQSAKSDPNILGVILSGSRGAGRGTALSDHDVQIVVRDAELGKYRRRFAHTPPGLDVRVRGISTFEHGACRRPQHAGYGAAFAHILIPIDKTGRVAKLAREQARVPKNRVRTYASAQLDGYINELLRSLNVTF</sequence>
<name>T1BQ94_9ZZZZ</name>
<evidence type="ECO:0000313" key="1">
    <source>
        <dbReference type="EMBL" id="EQD72022.1"/>
    </source>
</evidence>
<dbReference type="Gene3D" id="3.30.460.10">
    <property type="entry name" value="Beta Polymerase, domain 2"/>
    <property type="match status" value="1"/>
</dbReference>
<comment type="caution">
    <text evidence="1">The sequence shown here is derived from an EMBL/GenBank/DDBJ whole genome shotgun (WGS) entry which is preliminary data.</text>
</comment>
<protein>
    <recommendedName>
        <fullName evidence="2">Polymerase nucleotidyl transferase domain-containing protein</fullName>
    </recommendedName>
</protein>
<proteinExistence type="predicted"/>
<feature type="non-terminal residue" evidence="1">
    <location>
        <position position="154"/>
    </location>
</feature>
<reference evidence="1" key="2">
    <citation type="journal article" date="2014" name="ISME J.">
        <title>Microbial stratification in low pH oxic and suboxic macroscopic growths along an acid mine drainage.</title>
        <authorList>
            <person name="Mendez-Garcia C."/>
            <person name="Mesa V."/>
            <person name="Sprenger R.R."/>
            <person name="Richter M."/>
            <person name="Diez M.S."/>
            <person name="Solano J."/>
            <person name="Bargiela R."/>
            <person name="Golyshina O.V."/>
            <person name="Manteca A."/>
            <person name="Ramos J.L."/>
            <person name="Gallego J.R."/>
            <person name="Llorente I."/>
            <person name="Martins Dos Santos V.A."/>
            <person name="Jensen O.N."/>
            <person name="Pelaez A.I."/>
            <person name="Sanchez J."/>
            <person name="Ferrer M."/>
        </authorList>
    </citation>
    <scope>NUCLEOTIDE SEQUENCE</scope>
</reference>
<dbReference type="SUPFAM" id="SSF81301">
    <property type="entry name" value="Nucleotidyltransferase"/>
    <property type="match status" value="1"/>
</dbReference>
<reference evidence="1" key="1">
    <citation type="submission" date="2013-08" db="EMBL/GenBank/DDBJ databases">
        <authorList>
            <person name="Mendez C."/>
            <person name="Richter M."/>
            <person name="Ferrer M."/>
            <person name="Sanchez J."/>
        </authorList>
    </citation>
    <scope>NUCLEOTIDE SEQUENCE</scope>
</reference>
<accession>T1BQ94</accession>
<dbReference type="AlphaFoldDB" id="T1BQ94"/>
<organism evidence="1">
    <name type="scientific">mine drainage metagenome</name>
    <dbReference type="NCBI Taxonomy" id="410659"/>
    <lineage>
        <taxon>unclassified sequences</taxon>
        <taxon>metagenomes</taxon>
        <taxon>ecological metagenomes</taxon>
    </lineage>
</organism>
<dbReference type="EMBL" id="AUZY01002586">
    <property type="protein sequence ID" value="EQD72022.1"/>
    <property type="molecule type" value="Genomic_DNA"/>
</dbReference>
<evidence type="ECO:0008006" key="2">
    <source>
        <dbReference type="Google" id="ProtNLM"/>
    </source>
</evidence>
<dbReference type="InterPro" id="IPR043519">
    <property type="entry name" value="NT_sf"/>
</dbReference>